<keyword evidence="5 9" id="KW-0949">S-adenosyl-L-methionine</keyword>
<comment type="pathway">
    <text evidence="9">tRNA modification; N(7)-methylguanine-tRNA biosynthesis.</text>
</comment>
<evidence type="ECO:0000256" key="7">
    <source>
        <dbReference type="ARBA" id="ARBA00022884"/>
    </source>
</evidence>
<comment type="caution">
    <text evidence="10">The sequence shown here is derived from an EMBL/GenBank/DDBJ whole genome shotgun (WGS) entry which is preliminary data.</text>
</comment>
<dbReference type="Proteomes" id="UP000282876">
    <property type="component" value="Unassembled WGS sequence"/>
</dbReference>
<dbReference type="InterPro" id="IPR025763">
    <property type="entry name" value="Trm8_euk"/>
</dbReference>
<dbReference type="SUPFAM" id="SSF53335">
    <property type="entry name" value="S-adenosyl-L-methionine-dependent methyltransferases"/>
    <property type="match status" value="1"/>
</dbReference>
<dbReference type="EMBL" id="RCSS01000040">
    <property type="protein sequence ID" value="RVD93344.1"/>
    <property type="molecule type" value="Genomic_DNA"/>
</dbReference>
<evidence type="ECO:0000313" key="11">
    <source>
        <dbReference type="Proteomes" id="UP000282876"/>
    </source>
</evidence>
<dbReference type="CDD" id="cd02440">
    <property type="entry name" value="AdoMet_MTases"/>
    <property type="match status" value="1"/>
</dbReference>
<evidence type="ECO:0000256" key="3">
    <source>
        <dbReference type="ARBA" id="ARBA00022603"/>
    </source>
</evidence>
<feature type="binding site" evidence="9">
    <location>
        <begin position="100"/>
        <end position="101"/>
    </location>
    <ligand>
        <name>S-adenosyl-L-methionine</name>
        <dbReference type="ChEBI" id="CHEBI:59789"/>
    </ligand>
</feature>
<keyword evidence="4 9" id="KW-0808">Transferase</keyword>
<feature type="binding site" evidence="9">
    <location>
        <position position="120"/>
    </location>
    <ligand>
        <name>S-adenosyl-L-methionine</name>
        <dbReference type="ChEBI" id="CHEBI:59789"/>
    </ligand>
</feature>
<organism evidence="10 11">
    <name type="scientific">Tubulinosema ratisbonensis</name>
    <dbReference type="NCBI Taxonomy" id="291195"/>
    <lineage>
        <taxon>Eukaryota</taxon>
        <taxon>Fungi</taxon>
        <taxon>Fungi incertae sedis</taxon>
        <taxon>Microsporidia</taxon>
        <taxon>Tubulinosematoidea</taxon>
        <taxon>Tubulinosematidae</taxon>
        <taxon>Tubulinosema</taxon>
    </lineage>
</organism>
<protein>
    <recommendedName>
        <fullName evidence="9">tRNA (guanine-N(7)-)-methyltransferase</fullName>
        <ecNumber evidence="9">2.1.1.33</ecNumber>
    </recommendedName>
    <alternativeName>
        <fullName evidence="9">Transfer RNA methyltransferase 8</fullName>
    </alternativeName>
    <alternativeName>
        <fullName evidence="9">tRNA (guanine(46)-N(7))-methyltransferase</fullName>
    </alternativeName>
    <alternativeName>
        <fullName evidence="9">tRNA(m7G46)-methyltransferase</fullName>
    </alternativeName>
</protein>
<evidence type="ECO:0000256" key="5">
    <source>
        <dbReference type="ARBA" id="ARBA00022691"/>
    </source>
</evidence>
<name>A0A437AQ64_9MICR</name>
<comment type="catalytic activity">
    <reaction evidence="1 9">
        <text>guanosine(46) in tRNA + S-adenosyl-L-methionine = N(7)-methylguanosine(46) in tRNA + S-adenosyl-L-homocysteine</text>
        <dbReference type="Rhea" id="RHEA:42708"/>
        <dbReference type="Rhea" id="RHEA-COMP:10188"/>
        <dbReference type="Rhea" id="RHEA-COMP:10189"/>
        <dbReference type="ChEBI" id="CHEBI:57856"/>
        <dbReference type="ChEBI" id="CHEBI:59789"/>
        <dbReference type="ChEBI" id="CHEBI:74269"/>
        <dbReference type="ChEBI" id="CHEBI:74480"/>
        <dbReference type="EC" id="2.1.1.33"/>
    </reaction>
</comment>
<dbReference type="OrthoDB" id="47276at2759"/>
<dbReference type="PANTHER" id="PTHR23417:SF16">
    <property type="entry name" value="TRNA (GUANINE-N(7)-)-METHYLTRANSFERASE"/>
    <property type="match status" value="1"/>
</dbReference>
<evidence type="ECO:0000256" key="8">
    <source>
        <dbReference type="ARBA" id="ARBA00023242"/>
    </source>
</evidence>
<comment type="subunit">
    <text evidence="9">Forms a complex with TRM82.</text>
</comment>
<dbReference type="GO" id="GO:0005634">
    <property type="term" value="C:nucleus"/>
    <property type="evidence" value="ECO:0007669"/>
    <property type="project" value="UniProtKB-SubCell"/>
</dbReference>
<keyword evidence="6 9" id="KW-0819">tRNA processing</keyword>
<reference evidence="10 11" key="1">
    <citation type="submission" date="2018-10" db="EMBL/GenBank/DDBJ databases">
        <title>Draft genome sequence of the microsporidian Tubulinosema ratisbonensis.</title>
        <authorList>
            <person name="Polonais V."/>
            <person name="Peyretaillade E."/>
            <person name="Niehus S."/>
            <person name="Wawrzyniak I."/>
            <person name="Franchet A."/>
            <person name="Gaspin C."/>
            <person name="Reichstadt M."/>
            <person name="Belser C."/>
            <person name="Labadie K."/>
            <person name="Delbac F."/>
            <person name="Ferrandon D."/>
        </authorList>
    </citation>
    <scope>NUCLEOTIDE SEQUENCE [LARGE SCALE GENOMIC DNA]</scope>
    <source>
        <strain evidence="10 11">Franzen</strain>
    </source>
</reference>
<dbReference type="AlphaFoldDB" id="A0A437AQ64"/>
<dbReference type="EC" id="2.1.1.33" evidence="9"/>
<dbReference type="InterPro" id="IPR029063">
    <property type="entry name" value="SAM-dependent_MTases_sf"/>
</dbReference>
<proteinExistence type="inferred from homology"/>
<dbReference type="PANTHER" id="PTHR23417">
    <property type="entry name" value="3-DEOXY-D-MANNO-OCTULOSONIC-ACID TRANSFERASE/TRNA GUANINE-N 7 - -METHYLTRANSFERASE"/>
    <property type="match status" value="1"/>
</dbReference>
<evidence type="ECO:0000256" key="2">
    <source>
        <dbReference type="ARBA" id="ARBA00022555"/>
    </source>
</evidence>
<dbReference type="STRING" id="291195.A0A437AQ64"/>
<dbReference type="Pfam" id="PF02390">
    <property type="entry name" value="Methyltransf_4"/>
    <property type="match status" value="1"/>
</dbReference>
<feature type="binding site" evidence="9">
    <location>
        <position position="50"/>
    </location>
    <ligand>
        <name>S-adenosyl-L-methionine</name>
        <dbReference type="ChEBI" id="CHEBI:59789"/>
    </ligand>
</feature>
<gene>
    <name evidence="9" type="primary">TRM8</name>
    <name evidence="10" type="ORF">TUBRATIS_001240</name>
</gene>
<keyword evidence="8 9" id="KW-0539">Nucleus</keyword>
<dbReference type="InterPro" id="IPR003358">
    <property type="entry name" value="tRNA_(Gua-N-7)_MeTrfase_Trmb"/>
</dbReference>
<evidence type="ECO:0000256" key="1">
    <source>
        <dbReference type="ARBA" id="ARBA00000142"/>
    </source>
</evidence>
<dbReference type="Gene3D" id="3.40.50.150">
    <property type="entry name" value="Vaccinia Virus protein VP39"/>
    <property type="match status" value="1"/>
</dbReference>
<evidence type="ECO:0000256" key="9">
    <source>
        <dbReference type="HAMAP-Rule" id="MF_03055"/>
    </source>
</evidence>
<comment type="similarity">
    <text evidence="9">Belongs to the class I-like SAM-binding methyltransferase superfamily. TrmB family.</text>
</comment>
<dbReference type="PROSITE" id="PS51625">
    <property type="entry name" value="SAM_MT_TRMB"/>
    <property type="match status" value="1"/>
</dbReference>
<evidence type="ECO:0000256" key="6">
    <source>
        <dbReference type="ARBA" id="ARBA00022694"/>
    </source>
</evidence>
<keyword evidence="2 9" id="KW-0820">tRNA-binding</keyword>
<dbReference type="HAMAP" id="MF_03055">
    <property type="entry name" value="tRNA_methyltr_TrmB_euk"/>
    <property type="match status" value="1"/>
</dbReference>
<feature type="binding site" evidence="9">
    <location>
        <begin position="198"/>
        <end position="200"/>
    </location>
    <ligand>
        <name>S-adenosyl-L-methionine</name>
        <dbReference type="ChEBI" id="CHEBI:59789"/>
    </ligand>
</feature>
<keyword evidence="7 9" id="KW-0694">RNA-binding</keyword>
<comment type="subcellular location">
    <subcellularLocation>
        <location evidence="9">Nucleus</location>
    </subcellularLocation>
</comment>
<dbReference type="GO" id="GO:0043527">
    <property type="term" value="C:tRNA methyltransferase complex"/>
    <property type="evidence" value="ECO:0007669"/>
    <property type="project" value="TreeGrafter"/>
</dbReference>
<keyword evidence="3 9" id="KW-0489">Methyltransferase</keyword>
<sequence length="222" mass="26189">MNNPKKKDFRPRAHANPFGDVFMEIPENPEVINWNEHFDSSDSPNFIDIGCGYGRFLIELSEKYKNKQVCGLELRSSVALFAKKKIEALNIKNACVFHTNAMFFLPNFFKKNSLEKIFILFPDPHFKKKKQKARIVCYQMTHIFDYLLKDEGKIYISTDVEELFEYMCESFINNKVFRRLSEMECLRDDIYEMTFTRTDESTRAAVKTGKTFATIFEKIKNF</sequence>
<comment type="function">
    <text evidence="9">Catalyzes the formation of N(7)-methylguanine at position 46 (m7G46) in tRNA.</text>
</comment>
<dbReference type="GO" id="GO:0008176">
    <property type="term" value="F:tRNA (guanine(46)-N7)-methyltransferase activity"/>
    <property type="evidence" value="ECO:0007669"/>
    <property type="project" value="UniProtKB-UniRule"/>
</dbReference>
<dbReference type="NCBIfam" id="TIGR00091">
    <property type="entry name" value="tRNA (guanosine(46)-N7)-methyltransferase TrmB"/>
    <property type="match status" value="1"/>
</dbReference>
<dbReference type="VEuPathDB" id="MicrosporidiaDB:TUBRATIS_001240"/>
<accession>A0A437AQ64</accession>
<feature type="active site" evidence="9">
    <location>
        <position position="123"/>
    </location>
</feature>
<evidence type="ECO:0000256" key="4">
    <source>
        <dbReference type="ARBA" id="ARBA00022679"/>
    </source>
</evidence>
<feature type="binding site" evidence="9">
    <location>
        <begin position="73"/>
        <end position="74"/>
    </location>
    <ligand>
        <name>S-adenosyl-L-methionine</name>
        <dbReference type="ChEBI" id="CHEBI:59789"/>
    </ligand>
</feature>
<keyword evidence="11" id="KW-1185">Reference proteome</keyword>
<evidence type="ECO:0000313" key="10">
    <source>
        <dbReference type="EMBL" id="RVD93344.1"/>
    </source>
</evidence>
<dbReference type="GO" id="GO:0000049">
    <property type="term" value="F:tRNA binding"/>
    <property type="evidence" value="ECO:0007669"/>
    <property type="project" value="UniProtKB-UniRule"/>
</dbReference>
<dbReference type="UniPathway" id="UPA00989"/>